<reference evidence="1 2" key="1">
    <citation type="journal article" date="2017" name="Genome Announc.">
        <title>Complete Genome Sequences of Two Acetylene-Fermenting Pelobacter acetylenicus Strains.</title>
        <authorList>
            <person name="Sutton J.M."/>
            <person name="Baesman S.M."/>
            <person name="Fierst J.L."/>
            <person name="Poret-Peterson A.T."/>
            <person name="Oremland R.S."/>
            <person name="Dunlap D.S."/>
            <person name="Akob D.M."/>
        </authorList>
    </citation>
    <scope>NUCLEOTIDE SEQUENCE [LARGE SCALE GENOMIC DNA]</scope>
    <source>
        <strain evidence="1 2">DSM 3247</strain>
    </source>
</reference>
<dbReference type="EMBL" id="CP015518">
    <property type="protein sequence ID" value="APG25762.1"/>
    <property type="molecule type" value="Genomic_DNA"/>
</dbReference>
<dbReference type="KEGG" id="pace:A6070_06645"/>
<protein>
    <submittedName>
        <fullName evidence="1">Uncharacterized protein</fullName>
    </submittedName>
</protein>
<dbReference type="RefSeq" id="WP_072287606.1">
    <property type="nucleotide sequence ID" value="NZ_CP015455.1"/>
</dbReference>
<organism evidence="1 2">
    <name type="scientific">Syntrophotalea acetylenica</name>
    <name type="common">Pelobacter acetylenicus</name>
    <dbReference type="NCBI Taxonomy" id="29542"/>
    <lineage>
        <taxon>Bacteria</taxon>
        <taxon>Pseudomonadati</taxon>
        <taxon>Thermodesulfobacteriota</taxon>
        <taxon>Desulfuromonadia</taxon>
        <taxon>Desulfuromonadales</taxon>
        <taxon>Syntrophotaleaceae</taxon>
        <taxon>Syntrophotalea</taxon>
    </lineage>
</organism>
<dbReference type="OrthoDB" id="5387752at2"/>
<proteinExistence type="predicted"/>
<dbReference type="Proteomes" id="UP000182264">
    <property type="component" value="Chromosome"/>
</dbReference>
<accession>A0A1L3GIK1</accession>
<dbReference type="AlphaFoldDB" id="A0A1L3GIK1"/>
<evidence type="ECO:0000313" key="2">
    <source>
        <dbReference type="Proteomes" id="UP000182264"/>
    </source>
</evidence>
<keyword evidence="2" id="KW-1185">Reference proteome</keyword>
<evidence type="ECO:0000313" key="1">
    <source>
        <dbReference type="EMBL" id="APG25762.1"/>
    </source>
</evidence>
<gene>
    <name evidence="1" type="ORF">A7E75_12630</name>
</gene>
<name>A0A1L3GIK1_SYNAC</name>
<sequence>MKGLLIKDPTHWRDAWSAHIATHMAICDSTYNLLIFDERHSAEEITAQIAEAPEHVFQIIDLEEAAEHCCDFVSDAGRYYRRVRAGRPRTAG</sequence>